<proteinExistence type="predicted"/>
<dbReference type="KEGG" id="asol:BEN76_16820"/>
<accession>A0A1P8EN92</accession>
<geneLocation type="plasmid" evidence="2">
    <name>pgfj2</name>
</geneLocation>
<protein>
    <submittedName>
        <fullName evidence="1">Uncharacterized protein</fullName>
    </submittedName>
</protein>
<dbReference type="EMBL" id="CP016898">
    <property type="protein sequence ID" value="APV37710.1"/>
    <property type="molecule type" value="Genomic_DNA"/>
</dbReference>
<dbReference type="Proteomes" id="UP000185674">
    <property type="component" value="Plasmid pGFJ2"/>
</dbReference>
<reference evidence="1 2" key="1">
    <citation type="submission" date="2016-08" db="EMBL/GenBank/DDBJ databases">
        <title>Complete genome sequence of Acinetobacter baylyi strain GFJ2.</title>
        <authorList>
            <person name="Tabata M."/>
            <person name="Kuboki S."/>
            <person name="Gibu N."/>
            <person name="Kinouchi Y."/>
            <person name="Vangnai A."/>
            <person name="Kasai D."/>
            <person name="Fukuda M."/>
        </authorList>
    </citation>
    <scope>NUCLEOTIDE SEQUENCE [LARGE SCALE GENOMIC DNA]</scope>
    <source>
        <strain evidence="1 2">GFJ2</strain>
        <plasmid evidence="2">Plasmid pgfj2</plasmid>
    </source>
</reference>
<dbReference type="AlphaFoldDB" id="A0A1P8EN92"/>
<organism evidence="1 2">
    <name type="scientific">Acinetobacter soli</name>
    <dbReference type="NCBI Taxonomy" id="487316"/>
    <lineage>
        <taxon>Bacteria</taxon>
        <taxon>Pseudomonadati</taxon>
        <taxon>Pseudomonadota</taxon>
        <taxon>Gammaproteobacteria</taxon>
        <taxon>Moraxellales</taxon>
        <taxon>Moraxellaceae</taxon>
        <taxon>Acinetobacter</taxon>
    </lineage>
</organism>
<keyword evidence="1" id="KW-0614">Plasmid</keyword>
<evidence type="ECO:0000313" key="2">
    <source>
        <dbReference type="Proteomes" id="UP000185674"/>
    </source>
</evidence>
<evidence type="ECO:0000313" key="1">
    <source>
        <dbReference type="EMBL" id="APV37710.1"/>
    </source>
</evidence>
<sequence>MSLKKPNKNKAFPESLKTAMHDHFCRINTIIHLPTQEVFITGVFEDFLDDIEPASQNAMYLLNQWPDIQHVYEAISAGIHRDNFEPIALDFSKNDKGFEFLIQIEIAIPQHKFDLDGNCITTHYSWGYYKQVWVFAQTVKHAAGQSIELSKQLNAQTEIDDRNKFLKKLGAYRNAFN</sequence>
<dbReference type="RefSeq" id="WP_076033718.1">
    <property type="nucleotide sequence ID" value="NZ_CP016898.1"/>
</dbReference>
<gene>
    <name evidence="1" type="ORF">BEN76_16820</name>
</gene>
<name>A0A1P8EN92_9GAMM</name>